<sequence>MLDHVFTDAISALRDAFEAAFLERQPFEEHFQSDVLLGDLTWETSYGLPGEGEPPRVVAHITFDWPAWSQAEYRKWYVEDELDVRPAIEMEIVLRVQQLAEPVDPARVFAAMPEYSPDIGDDRLDRAGLTTEVSHPDTDVDPLDLQTEYAAEITYEGLYELAEETVADGRSTLLDEHFGALGGWIAATLVKLGDLNLTYLPAD</sequence>
<dbReference type="RefSeq" id="WP_015440689.1">
    <property type="nucleotide sequence ID" value="NC_020520.1"/>
</dbReference>
<dbReference type="OrthoDB" id="5242373at2"/>
<reference evidence="1 2" key="1">
    <citation type="journal article" date="2013" name="Int. J. Syst. Evol. Microbiol.">
        <title>Ilumatobacter nonamiense sp. nov. and Ilumatobacter coccineum sp. nov., isolated from seashore sand.</title>
        <authorList>
            <person name="Matsumoto A."/>
            <person name="Kasai H."/>
            <person name="Matsuo Y."/>
            <person name="Shizuri Y."/>
            <person name="Ichikawa N."/>
            <person name="Fujita N."/>
            <person name="Omura S."/>
            <person name="Takahashi Y."/>
        </authorList>
    </citation>
    <scope>NUCLEOTIDE SEQUENCE [LARGE SCALE GENOMIC DNA]</scope>
    <source>
        <strain evidence="2">NBRC 103263 / KCTC 29153 / YM16-304</strain>
    </source>
</reference>
<organism evidence="1 2">
    <name type="scientific">Ilumatobacter coccineus (strain NBRC 103263 / KCTC 29153 / YM16-304)</name>
    <dbReference type="NCBI Taxonomy" id="1313172"/>
    <lineage>
        <taxon>Bacteria</taxon>
        <taxon>Bacillati</taxon>
        <taxon>Actinomycetota</taxon>
        <taxon>Acidimicrobiia</taxon>
        <taxon>Acidimicrobiales</taxon>
        <taxon>Ilumatobacteraceae</taxon>
        <taxon>Ilumatobacter</taxon>
    </lineage>
</organism>
<dbReference type="Proteomes" id="UP000011863">
    <property type="component" value="Chromosome"/>
</dbReference>
<protein>
    <submittedName>
        <fullName evidence="1">Uncharacterized protein</fullName>
    </submittedName>
</protein>
<keyword evidence="2" id="KW-1185">Reference proteome</keyword>
<dbReference type="AlphaFoldDB" id="A0A6C7E5M5"/>
<dbReference type="EMBL" id="AP012057">
    <property type="protein sequence ID" value="BAN01442.1"/>
    <property type="molecule type" value="Genomic_DNA"/>
</dbReference>
<accession>A0A6C7E5M5</accession>
<name>A0A6C7E5M5_ILUCY</name>
<gene>
    <name evidence="1" type="ORF">YM304_11280</name>
</gene>
<evidence type="ECO:0000313" key="2">
    <source>
        <dbReference type="Proteomes" id="UP000011863"/>
    </source>
</evidence>
<dbReference type="KEGG" id="aym:YM304_11280"/>
<proteinExistence type="predicted"/>
<evidence type="ECO:0000313" key="1">
    <source>
        <dbReference type="EMBL" id="BAN01442.1"/>
    </source>
</evidence>